<evidence type="ECO:0000256" key="8">
    <source>
        <dbReference type="SAM" id="MobiDB-lite"/>
    </source>
</evidence>
<feature type="domain" description="C2H2-type" evidence="9">
    <location>
        <begin position="2"/>
        <end position="29"/>
    </location>
</feature>
<feature type="domain" description="C2H2-type" evidence="9">
    <location>
        <begin position="82"/>
        <end position="105"/>
    </location>
</feature>
<sequence>MPTCIHCDRPFLNKEALHQHLASSTSQHPFCEKCDRRFISQVALESHTAAKHPPSYNCDPCNRSFTTSFALDDHYRGSTAHPNCARCGKGFKDVNERDEHRKTTHPLATCSCGIIIEKDAIEVHYKNSPNHPSCIKCGGGFKDNAAYADHIQDNHTKSEPILTPPNTRDDIQTSASVHRRDLPPPSQAIDRAWISTRSTPVMSPPYRRLYVATFPRTNPHHPLRQWPTDRSFNIQNLIPPQVSTKPKIGSSQQPVASTSQRDSWRSTKPAVGRNDTMGPYAGMYTESNITGSNFNPFGPITKS</sequence>
<dbReference type="PROSITE" id="PS00028">
    <property type="entry name" value="ZINC_FINGER_C2H2_1"/>
    <property type="match status" value="2"/>
</dbReference>
<dbReference type="SUPFAM" id="SSF57667">
    <property type="entry name" value="beta-beta-alpha zinc fingers"/>
    <property type="match status" value="1"/>
</dbReference>
<evidence type="ECO:0000256" key="3">
    <source>
        <dbReference type="ARBA" id="ARBA00022737"/>
    </source>
</evidence>
<proteinExistence type="predicted"/>
<evidence type="ECO:0000313" key="11">
    <source>
        <dbReference type="Proteomes" id="UP000807353"/>
    </source>
</evidence>
<keyword evidence="11" id="KW-1185">Reference proteome</keyword>
<comment type="caution">
    <text evidence="10">The sequence shown here is derived from an EMBL/GenBank/DDBJ whole genome shotgun (WGS) entry which is preliminary data.</text>
</comment>
<keyword evidence="5" id="KW-0862">Zinc</keyword>
<evidence type="ECO:0000256" key="4">
    <source>
        <dbReference type="ARBA" id="ARBA00022771"/>
    </source>
</evidence>
<reference evidence="10" key="1">
    <citation type="submission" date="2020-11" db="EMBL/GenBank/DDBJ databases">
        <authorList>
            <consortium name="DOE Joint Genome Institute"/>
            <person name="Ahrendt S."/>
            <person name="Riley R."/>
            <person name="Andreopoulos W."/>
            <person name="Labutti K."/>
            <person name="Pangilinan J."/>
            <person name="Ruiz-Duenas F.J."/>
            <person name="Barrasa J.M."/>
            <person name="Sanchez-Garcia M."/>
            <person name="Camarero S."/>
            <person name="Miyauchi S."/>
            <person name="Serrano A."/>
            <person name="Linde D."/>
            <person name="Babiker R."/>
            <person name="Drula E."/>
            <person name="Ayuso-Fernandez I."/>
            <person name="Pacheco R."/>
            <person name="Padilla G."/>
            <person name="Ferreira P."/>
            <person name="Barriuso J."/>
            <person name="Kellner H."/>
            <person name="Castanera R."/>
            <person name="Alfaro M."/>
            <person name="Ramirez L."/>
            <person name="Pisabarro A.G."/>
            <person name="Kuo A."/>
            <person name="Tritt A."/>
            <person name="Lipzen A."/>
            <person name="He G."/>
            <person name="Yan M."/>
            <person name="Ng V."/>
            <person name="Cullen D."/>
            <person name="Martin F."/>
            <person name="Rosso M.-N."/>
            <person name="Henrissat B."/>
            <person name="Hibbett D."/>
            <person name="Martinez A.T."/>
            <person name="Grigoriev I.V."/>
        </authorList>
    </citation>
    <scope>NUCLEOTIDE SEQUENCE</scope>
    <source>
        <strain evidence="10">CBS 247.69</strain>
    </source>
</reference>
<name>A0A9P5Y2J4_9AGAR</name>
<dbReference type="PROSITE" id="PS50157">
    <property type="entry name" value="ZINC_FINGER_C2H2_2"/>
    <property type="match status" value="4"/>
</dbReference>
<dbReference type="EMBL" id="MU150283">
    <property type="protein sequence ID" value="KAF9461524.1"/>
    <property type="molecule type" value="Genomic_DNA"/>
</dbReference>
<dbReference type="SMART" id="SM00355">
    <property type="entry name" value="ZnF_C2H2"/>
    <property type="match status" value="5"/>
</dbReference>
<feature type="region of interest" description="Disordered" evidence="8">
    <location>
        <begin position="239"/>
        <end position="282"/>
    </location>
</feature>
<dbReference type="InterPro" id="IPR050888">
    <property type="entry name" value="ZnF_C2H2-type_TF"/>
</dbReference>
<dbReference type="AlphaFoldDB" id="A0A9P5Y2J4"/>
<dbReference type="GO" id="GO:0005634">
    <property type="term" value="C:nucleus"/>
    <property type="evidence" value="ECO:0007669"/>
    <property type="project" value="UniProtKB-SubCell"/>
</dbReference>
<protein>
    <recommendedName>
        <fullName evidence="9">C2H2-type domain-containing protein</fullName>
    </recommendedName>
</protein>
<dbReference type="Proteomes" id="UP000807353">
    <property type="component" value="Unassembled WGS sequence"/>
</dbReference>
<accession>A0A9P5Y2J4</accession>
<evidence type="ECO:0000256" key="5">
    <source>
        <dbReference type="ARBA" id="ARBA00022833"/>
    </source>
</evidence>
<keyword evidence="4 7" id="KW-0863">Zinc-finger</keyword>
<dbReference type="PANTHER" id="PTHR24406">
    <property type="entry name" value="TRANSCRIPTIONAL REPRESSOR CTCFL-RELATED"/>
    <property type="match status" value="1"/>
</dbReference>
<evidence type="ECO:0000313" key="10">
    <source>
        <dbReference type="EMBL" id="KAF9461524.1"/>
    </source>
</evidence>
<dbReference type="Pfam" id="PF12874">
    <property type="entry name" value="zf-met"/>
    <property type="match status" value="1"/>
</dbReference>
<keyword evidence="6" id="KW-0539">Nucleus</keyword>
<evidence type="ECO:0000256" key="1">
    <source>
        <dbReference type="ARBA" id="ARBA00004123"/>
    </source>
</evidence>
<organism evidence="10 11">
    <name type="scientific">Collybia nuda</name>
    <dbReference type="NCBI Taxonomy" id="64659"/>
    <lineage>
        <taxon>Eukaryota</taxon>
        <taxon>Fungi</taxon>
        <taxon>Dikarya</taxon>
        <taxon>Basidiomycota</taxon>
        <taxon>Agaricomycotina</taxon>
        <taxon>Agaricomycetes</taxon>
        <taxon>Agaricomycetidae</taxon>
        <taxon>Agaricales</taxon>
        <taxon>Tricholomatineae</taxon>
        <taxon>Clitocybaceae</taxon>
        <taxon>Collybia</taxon>
    </lineage>
</organism>
<comment type="subcellular location">
    <subcellularLocation>
        <location evidence="1">Nucleus</location>
    </subcellularLocation>
</comment>
<evidence type="ECO:0000256" key="2">
    <source>
        <dbReference type="ARBA" id="ARBA00022723"/>
    </source>
</evidence>
<dbReference type="InterPro" id="IPR036236">
    <property type="entry name" value="Znf_C2H2_sf"/>
</dbReference>
<evidence type="ECO:0000259" key="9">
    <source>
        <dbReference type="PROSITE" id="PS50157"/>
    </source>
</evidence>
<dbReference type="Gene3D" id="3.30.160.60">
    <property type="entry name" value="Classic Zinc Finger"/>
    <property type="match status" value="2"/>
</dbReference>
<keyword evidence="2" id="KW-0479">Metal-binding</keyword>
<feature type="domain" description="C2H2-type" evidence="9">
    <location>
        <begin position="56"/>
        <end position="81"/>
    </location>
</feature>
<dbReference type="OrthoDB" id="6105938at2759"/>
<gene>
    <name evidence="10" type="ORF">BDZ94DRAFT_1310540</name>
</gene>
<feature type="compositionally biased region" description="Polar residues" evidence="8">
    <location>
        <begin position="239"/>
        <end position="261"/>
    </location>
</feature>
<evidence type="ECO:0000256" key="7">
    <source>
        <dbReference type="PROSITE-ProRule" id="PRU00042"/>
    </source>
</evidence>
<keyword evidence="3" id="KW-0677">Repeat</keyword>
<feature type="domain" description="C2H2-type" evidence="9">
    <location>
        <begin position="132"/>
        <end position="160"/>
    </location>
</feature>
<dbReference type="InterPro" id="IPR013087">
    <property type="entry name" value="Znf_C2H2_type"/>
</dbReference>
<dbReference type="GO" id="GO:0008270">
    <property type="term" value="F:zinc ion binding"/>
    <property type="evidence" value="ECO:0007669"/>
    <property type="project" value="UniProtKB-KW"/>
</dbReference>
<evidence type="ECO:0000256" key="6">
    <source>
        <dbReference type="ARBA" id="ARBA00023242"/>
    </source>
</evidence>